<dbReference type="HOGENOM" id="CLU_000445_88_0_9"/>
<reference evidence="5 6" key="1">
    <citation type="submission" date="2015-01" db="EMBL/GenBank/DDBJ databases">
        <title>Comparative genomics of the lactic acid bacteria isolated from the honey bee gut.</title>
        <authorList>
            <person name="Ellegaard K.M."/>
            <person name="Tamarit D."/>
            <person name="Javelind E."/>
            <person name="Olofsson T."/>
            <person name="Andersson S.G."/>
            <person name="Vasquez A."/>
        </authorList>
    </citation>
    <scope>NUCLEOTIDE SEQUENCE [LARGE SCALE GENOMIC DNA]</scope>
    <source>
        <strain evidence="5 6">Hma8</strain>
    </source>
</reference>
<accession>A0A0F4LC27</accession>
<name>A0A0F4LC27_9LACO</name>
<protein>
    <submittedName>
        <fullName evidence="5">Transcriptional regulator-type</fullName>
    </submittedName>
</protein>
<dbReference type="AlphaFoldDB" id="A0A0F4LC27"/>
<dbReference type="PATRIC" id="fig|1218507.3.peg.908"/>
<dbReference type="RefSeq" id="WP_046324690.1">
    <property type="nucleotide sequence ID" value="NZ_JBHTMT010000001.1"/>
</dbReference>
<keyword evidence="1" id="KW-0805">Transcription regulation</keyword>
<dbReference type="SUPFAM" id="SSF46689">
    <property type="entry name" value="Homeodomain-like"/>
    <property type="match status" value="1"/>
</dbReference>
<keyword evidence="2" id="KW-0238">DNA-binding</keyword>
<dbReference type="PANTHER" id="PTHR43280">
    <property type="entry name" value="ARAC-FAMILY TRANSCRIPTIONAL REGULATOR"/>
    <property type="match status" value="1"/>
</dbReference>
<evidence type="ECO:0000256" key="1">
    <source>
        <dbReference type="ARBA" id="ARBA00023015"/>
    </source>
</evidence>
<evidence type="ECO:0000259" key="4">
    <source>
        <dbReference type="PROSITE" id="PS01124"/>
    </source>
</evidence>
<dbReference type="PRINTS" id="PR00032">
    <property type="entry name" value="HTHARAC"/>
</dbReference>
<dbReference type="InterPro" id="IPR009057">
    <property type="entry name" value="Homeodomain-like_sf"/>
</dbReference>
<dbReference type="EMBL" id="JXLI01000010">
    <property type="protein sequence ID" value="KJY56407.1"/>
    <property type="molecule type" value="Genomic_DNA"/>
</dbReference>
<dbReference type="PROSITE" id="PS00041">
    <property type="entry name" value="HTH_ARAC_FAMILY_1"/>
    <property type="match status" value="1"/>
</dbReference>
<sequence length="336" mass="39168">MKEEILQLLRSRNMPREWEDVIATIAKNGNLTKEIGRIGKEPVYRFFETYTDDLVLNNSSISITVQPTKSFIPYHIHNYVEIMIPLVEDCFVYVERTKIKVKQNNLIFMGNKTVHKVSPISSKGVVVNIALRSSAFSLNDLDFLHHKKNGTNISNILFSLLSDEEYGEGRYNLFDIKENSKIVALIYDLIYEYYHPDSQSNQLIRLEMLTLFSRLIRQANYSGNVVKEIRKQKTNLLSLLLYIEKNYAKITLQEMANYFGFNPNYLSDFLKKHTGKTFIQLVHLQRVNVAAEYLSYTVAPIDRIANKVGYENPSYFYKIFKKYFGISPAEYRQKNS</sequence>
<dbReference type="InterPro" id="IPR018062">
    <property type="entry name" value="HTH_AraC-typ_CS"/>
</dbReference>
<feature type="domain" description="HTH araC/xylS-type" evidence="4">
    <location>
        <begin position="237"/>
        <end position="334"/>
    </location>
</feature>
<dbReference type="Pfam" id="PF12833">
    <property type="entry name" value="HTH_18"/>
    <property type="match status" value="1"/>
</dbReference>
<dbReference type="PROSITE" id="PS01124">
    <property type="entry name" value="HTH_ARAC_FAMILY_2"/>
    <property type="match status" value="1"/>
</dbReference>
<dbReference type="GO" id="GO:0003700">
    <property type="term" value="F:DNA-binding transcription factor activity"/>
    <property type="evidence" value="ECO:0007669"/>
    <property type="project" value="InterPro"/>
</dbReference>
<organism evidence="5 6">
    <name type="scientific">Lactobacillus melliventris</name>
    <dbReference type="NCBI Taxonomy" id="1218507"/>
    <lineage>
        <taxon>Bacteria</taxon>
        <taxon>Bacillati</taxon>
        <taxon>Bacillota</taxon>
        <taxon>Bacilli</taxon>
        <taxon>Lactobacillales</taxon>
        <taxon>Lactobacillaceae</taxon>
        <taxon>Lactobacillus</taxon>
    </lineage>
</organism>
<dbReference type="Gene3D" id="1.10.10.60">
    <property type="entry name" value="Homeodomain-like"/>
    <property type="match status" value="2"/>
</dbReference>
<evidence type="ECO:0000313" key="6">
    <source>
        <dbReference type="Proteomes" id="UP000033531"/>
    </source>
</evidence>
<dbReference type="InterPro" id="IPR020449">
    <property type="entry name" value="Tscrpt_reg_AraC-type_HTH"/>
</dbReference>
<dbReference type="STRING" id="1218507.JF74_07390"/>
<keyword evidence="3" id="KW-0804">Transcription</keyword>
<evidence type="ECO:0000256" key="3">
    <source>
        <dbReference type="ARBA" id="ARBA00023163"/>
    </source>
</evidence>
<dbReference type="SMART" id="SM00342">
    <property type="entry name" value="HTH_ARAC"/>
    <property type="match status" value="1"/>
</dbReference>
<dbReference type="PANTHER" id="PTHR43280:SF28">
    <property type="entry name" value="HTH-TYPE TRANSCRIPTIONAL ACTIVATOR RHAS"/>
    <property type="match status" value="1"/>
</dbReference>
<evidence type="ECO:0000313" key="5">
    <source>
        <dbReference type="EMBL" id="KJY56407.1"/>
    </source>
</evidence>
<proteinExistence type="predicted"/>
<dbReference type="GO" id="GO:0043565">
    <property type="term" value="F:sequence-specific DNA binding"/>
    <property type="evidence" value="ECO:0007669"/>
    <property type="project" value="InterPro"/>
</dbReference>
<evidence type="ECO:0000256" key="2">
    <source>
        <dbReference type="ARBA" id="ARBA00023125"/>
    </source>
</evidence>
<comment type="caution">
    <text evidence="5">The sequence shown here is derived from an EMBL/GenBank/DDBJ whole genome shotgun (WGS) entry which is preliminary data.</text>
</comment>
<dbReference type="OrthoDB" id="9816335at2"/>
<dbReference type="Proteomes" id="UP000033531">
    <property type="component" value="Unassembled WGS sequence"/>
</dbReference>
<dbReference type="InterPro" id="IPR018060">
    <property type="entry name" value="HTH_AraC"/>
</dbReference>
<gene>
    <name evidence="5" type="ORF">JF74_07390</name>
</gene>